<dbReference type="InterPro" id="IPR036465">
    <property type="entry name" value="vWFA_dom_sf"/>
</dbReference>
<dbReference type="Gene3D" id="3.40.50.410">
    <property type="entry name" value="von Willebrand factor, type A domain"/>
    <property type="match status" value="1"/>
</dbReference>
<keyword evidence="1" id="KW-0812">Transmembrane</keyword>
<dbReference type="EMBL" id="VKHS01000010">
    <property type="protein sequence ID" value="MBB0228165.1"/>
    <property type="molecule type" value="Genomic_DNA"/>
</dbReference>
<evidence type="ECO:0000313" key="4">
    <source>
        <dbReference type="Proteomes" id="UP000530234"/>
    </source>
</evidence>
<proteinExistence type="predicted"/>
<gene>
    <name evidence="3" type="ORF">FOE67_01230</name>
</gene>
<reference evidence="4" key="1">
    <citation type="submission" date="2019-10" db="EMBL/GenBank/DDBJ databases">
        <title>Streptomyces sp. nov., a novel actinobacterium isolated from alkaline environment.</title>
        <authorList>
            <person name="Golinska P."/>
        </authorList>
    </citation>
    <scope>NUCLEOTIDE SEQUENCE [LARGE SCALE GENOMIC DNA]</scope>
    <source>
        <strain evidence="4">DSM 42108</strain>
    </source>
</reference>
<name>A0A7W3SZI9_9ACTN</name>
<dbReference type="PROSITE" id="PS50234">
    <property type="entry name" value="VWFA"/>
    <property type="match status" value="1"/>
</dbReference>
<evidence type="ECO:0000313" key="3">
    <source>
        <dbReference type="EMBL" id="MBB0228165.1"/>
    </source>
</evidence>
<evidence type="ECO:0000256" key="1">
    <source>
        <dbReference type="SAM" id="Phobius"/>
    </source>
</evidence>
<feature type="transmembrane region" description="Helical" evidence="1">
    <location>
        <begin position="45"/>
        <end position="65"/>
    </location>
</feature>
<dbReference type="SUPFAM" id="SSF53300">
    <property type="entry name" value="vWA-like"/>
    <property type="match status" value="1"/>
</dbReference>
<dbReference type="InterPro" id="IPR051266">
    <property type="entry name" value="CLCR"/>
</dbReference>
<protein>
    <submittedName>
        <fullName evidence="3">VWA domain-containing protein</fullName>
    </submittedName>
</protein>
<comment type="caution">
    <text evidence="3">The sequence shown here is derived from an EMBL/GenBank/DDBJ whole genome shotgun (WGS) entry which is preliminary data.</text>
</comment>
<dbReference type="PANTHER" id="PTHR10579">
    <property type="entry name" value="CALCIUM-ACTIVATED CHLORIDE CHANNEL REGULATOR"/>
    <property type="match status" value="1"/>
</dbReference>
<dbReference type="SUPFAM" id="SSF53850">
    <property type="entry name" value="Periplasmic binding protein-like II"/>
    <property type="match status" value="1"/>
</dbReference>
<evidence type="ECO:0000259" key="2">
    <source>
        <dbReference type="PROSITE" id="PS50234"/>
    </source>
</evidence>
<organism evidence="3 4">
    <name type="scientific">Streptomyces calidiresistens</name>
    <dbReference type="NCBI Taxonomy" id="1485586"/>
    <lineage>
        <taxon>Bacteria</taxon>
        <taxon>Bacillati</taxon>
        <taxon>Actinomycetota</taxon>
        <taxon>Actinomycetes</taxon>
        <taxon>Kitasatosporales</taxon>
        <taxon>Streptomycetaceae</taxon>
        <taxon>Streptomyces</taxon>
    </lineage>
</organism>
<keyword evidence="1" id="KW-1133">Transmembrane helix</keyword>
<dbReference type="PANTHER" id="PTHR10579:SF43">
    <property type="entry name" value="ZINC FINGER (C3HC4-TYPE RING FINGER) FAMILY PROTEIN"/>
    <property type="match status" value="1"/>
</dbReference>
<dbReference type="Pfam" id="PF13519">
    <property type="entry name" value="VWA_2"/>
    <property type="match status" value="1"/>
</dbReference>
<accession>A0A7W3SZI9</accession>
<feature type="domain" description="VWFA" evidence="2">
    <location>
        <begin position="452"/>
        <end position="640"/>
    </location>
</feature>
<dbReference type="AlphaFoldDB" id="A0A7W3SZI9"/>
<sequence>MKERLWKASWRTPTLKADAARHPTRSAVGGSMGTYRTRGESRGRLPLVLGVVVGLACLLVVFLVVKPGGGRDDCLSLQVSSSTEKDDLLAELAEMYNASGREFPVDGGADEGADGTGRACAEVTVAGTSSGLAMQALAEGWDEARVGAPEPQVWSPTSSLWPALLRERAAATDRGHVVPEDTGPPTSITTSVLTIAMPRPMAEAMGWPDAGIGWSDVLSLSLAPDGWGSLGRPEWGPFALGKDNPHSSTSGLAATIAAFYAATGLSSDLSPEHLDDPGVREFVAGVEAGVLHYSDDATLYMANLYEADTEGRAMSYASAVLVQEQLVHLYNRGAPTGDPQQMTEERRPREPLVAIHPEDGTLMMDHPLVVLPSASPGQRAAAEDFRDFLLEDGQQRRFAELGFRDHLGVAGEALAETVSVPSGVRPSVIDPPSPRVLTGILDAWDDLRKKARVLLVMDVSGSMNESAGDSRTRLEAAKEAAISSLDLLHDEDEVGLWAFSTETEAHPDAPYREVLPPTALGEGRRDLIDAISGLHADGGTALYSTVRAAHQTLVDDFGAGRINAVVVLTDGRNEYVRDNDLDSLLRDVDADELERAVRIFPIAFSEQADFDTLGEIAAASRTKAYDARDPATIDDVMRSVISNF</sequence>
<keyword evidence="1" id="KW-0472">Membrane</keyword>
<keyword evidence="4" id="KW-1185">Reference proteome</keyword>
<dbReference type="Pfam" id="PF13531">
    <property type="entry name" value="SBP_bac_11"/>
    <property type="match status" value="1"/>
</dbReference>
<dbReference type="InterPro" id="IPR002035">
    <property type="entry name" value="VWF_A"/>
</dbReference>
<dbReference type="Proteomes" id="UP000530234">
    <property type="component" value="Unassembled WGS sequence"/>
</dbReference>
<dbReference type="SMART" id="SM00327">
    <property type="entry name" value="VWA"/>
    <property type="match status" value="1"/>
</dbReference>